<organism evidence="16 17">
    <name type="scientific">Kitasatospora kazusensis</name>
    <dbReference type="NCBI Taxonomy" id="407974"/>
    <lineage>
        <taxon>Bacteria</taxon>
        <taxon>Bacillati</taxon>
        <taxon>Actinomycetota</taxon>
        <taxon>Actinomycetes</taxon>
        <taxon>Kitasatosporales</taxon>
        <taxon>Streptomycetaceae</taxon>
        <taxon>Kitasatospora</taxon>
    </lineage>
</organism>
<dbReference type="PIRSF" id="PIRSF000497">
    <property type="entry name" value="MAT"/>
    <property type="match status" value="1"/>
</dbReference>
<feature type="domain" description="S-adenosylmethionine synthetase N-terminal" evidence="13">
    <location>
        <begin position="2"/>
        <end position="91"/>
    </location>
</feature>
<keyword evidence="5 10" id="KW-0479">Metal-binding</keyword>
<dbReference type="HAMAP" id="MF_00086">
    <property type="entry name" value="S_AdoMet_synth1"/>
    <property type="match status" value="1"/>
</dbReference>
<keyword evidence="3 10" id="KW-0554">One-carbon metabolism</keyword>
<dbReference type="InterPro" id="IPR022630">
    <property type="entry name" value="S-AdoMet_synt_C"/>
</dbReference>
<evidence type="ECO:0000256" key="10">
    <source>
        <dbReference type="HAMAP-Rule" id="MF_00086"/>
    </source>
</evidence>
<evidence type="ECO:0000256" key="3">
    <source>
        <dbReference type="ARBA" id="ARBA00022563"/>
    </source>
</evidence>
<dbReference type="SUPFAM" id="SSF55973">
    <property type="entry name" value="S-adenosylmethionine synthetase"/>
    <property type="match status" value="3"/>
</dbReference>
<feature type="binding site" evidence="10">
    <location>
        <position position="33"/>
    </location>
    <ligand>
        <name>K(+)</name>
        <dbReference type="ChEBI" id="CHEBI:29103"/>
    </ligand>
</feature>
<keyword evidence="8 10" id="KW-0460">Magnesium</keyword>
<feature type="binding site" description="in other chain" evidence="10">
    <location>
        <position position="277"/>
    </location>
    <ligand>
        <name>L-methionine</name>
        <dbReference type="ChEBI" id="CHEBI:57844"/>
        <note>ligand shared between two neighboring subunits</note>
    </ligand>
</feature>
<dbReference type="PROSITE" id="PS00376">
    <property type="entry name" value="ADOMET_SYNTHASE_1"/>
    <property type="match status" value="1"/>
</dbReference>
<comment type="similarity">
    <text evidence="2 10 12">Belongs to the AdoMet synthase family.</text>
</comment>
<dbReference type="EC" id="2.5.1.6" evidence="10"/>
<feature type="region of interest" description="Flexible loop" evidence="10">
    <location>
        <begin position="89"/>
        <end position="99"/>
    </location>
</feature>
<evidence type="ECO:0000256" key="11">
    <source>
        <dbReference type="RuleBase" id="RU000542"/>
    </source>
</evidence>
<feature type="domain" description="S-adenosylmethionine synthetase C-terminal" evidence="15">
    <location>
        <begin position="240"/>
        <end position="379"/>
    </location>
</feature>
<dbReference type="Pfam" id="PF02773">
    <property type="entry name" value="S-AdoMet_synt_C"/>
    <property type="match status" value="1"/>
</dbReference>
<evidence type="ECO:0000256" key="4">
    <source>
        <dbReference type="ARBA" id="ARBA00022679"/>
    </source>
</evidence>
<keyword evidence="7 10" id="KW-0067">ATP-binding</keyword>
<keyword evidence="4 10" id="KW-0808">Transferase</keyword>
<evidence type="ECO:0000256" key="12">
    <source>
        <dbReference type="RuleBase" id="RU004462"/>
    </source>
</evidence>
<evidence type="ECO:0000313" key="16">
    <source>
        <dbReference type="EMBL" id="GAA2142243.1"/>
    </source>
</evidence>
<feature type="binding site" evidence="10">
    <location>
        <position position="246"/>
    </location>
    <ligand>
        <name>ATP</name>
        <dbReference type="ChEBI" id="CHEBI:30616"/>
        <note>ligand shared between two neighboring subunits</note>
    </ligand>
</feature>
<dbReference type="InterPro" id="IPR002133">
    <property type="entry name" value="S-AdoMet_synthetase"/>
</dbReference>
<comment type="cofactor">
    <cofactor evidence="10">
        <name>K(+)</name>
        <dbReference type="ChEBI" id="CHEBI:29103"/>
    </cofactor>
    <text evidence="10">Binds 1 potassium ion per subunit.</text>
</comment>
<dbReference type="PROSITE" id="PS00377">
    <property type="entry name" value="ADOMET_SYNTHASE_2"/>
    <property type="match status" value="1"/>
</dbReference>
<evidence type="ECO:0000256" key="9">
    <source>
        <dbReference type="ARBA" id="ARBA00022958"/>
    </source>
</evidence>
<protein>
    <recommendedName>
        <fullName evidence="10">S-adenosylmethionine synthase</fullName>
        <shortName evidence="10">AdoMet synthase</shortName>
        <ecNumber evidence="10">2.5.1.6</ecNumber>
    </recommendedName>
    <alternativeName>
        <fullName evidence="10">MAT</fullName>
    </alternativeName>
    <alternativeName>
        <fullName evidence="10">Methionine adenosyltransferase</fullName>
    </alternativeName>
</protein>
<comment type="caution">
    <text evidence="16">The sequence shown here is derived from an EMBL/GenBank/DDBJ whole genome shotgun (WGS) entry which is preliminary data.</text>
</comment>
<evidence type="ECO:0000256" key="2">
    <source>
        <dbReference type="ARBA" id="ARBA00009685"/>
    </source>
</evidence>
<feature type="domain" description="S-adenosylmethionine synthetase central" evidence="14">
    <location>
        <begin position="114"/>
        <end position="238"/>
    </location>
</feature>
<evidence type="ECO:0000259" key="14">
    <source>
        <dbReference type="Pfam" id="PF02772"/>
    </source>
</evidence>
<feature type="binding site" description="in other chain" evidence="10">
    <location>
        <position position="5"/>
    </location>
    <ligand>
        <name>ATP</name>
        <dbReference type="ChEBI" id="CHEBI:30616"/>
        <note>ligand shared between two neighboring subunits</note>
    </ligand>
</feature>
<comment type="catalytic activity">
    <reaction evidence="10">
        <text>L-methionine + ATP + H2O = S-adenosyl-L-methionine + phosphate + diphosphate</text>
        <dbReference type="Rhea" id="RHEA:21080"/>
        <dbReference type="ChEBI" id="CHEBI:15377"/>
        <dbReference type="ChEBI" id="CHEBI:30616"/>
        <dbReference type="ChEBI" id="CHEBI:33019"/>
        <dbReference type="ChEBI" id="CHEBI:43474"/>
        <dbReference type="ChEBI" id="CHEBI:57844"/>
        <dbReference type="ChEBI" id="CHEBI:59789"/>
        <dbReference type="EC" id="2.5.1.6"/>
    </reaction>
</comment>
<feature type="binding site" evidence="10">
    <location>
        <position position="7"/>
    </location>
    <ligand>
        <name>Mg(2+)</name>
        <dbReference type="ChEBI" id="CHEBI:18420"/>
    </ligand>
</feature>
<evidence type="ECO:0000256" key="1">
    <source>
        <dbReference type="ARBA" id="ARBA00005224"/>
    </source>
</evidence>
<feature type="binding site" description="in other chain" evidence="10">
    <location>
        <begin position="164"/>
        <end position="166"/>
    </location>
    <ligand>
        <name>ATP</name>
        <dbReference type="ChEBI" id="CHEBI:30616"/>
        <note>ligand shared between two neighboring subunits</note>
    </ligand>
</feature>
<name>A0ABN2ZHB4_9ACTN</name>
<gene>
    <name evidence="16" type="primary">metK_1</name>
    <name evidence="10" type="synonym">metK</name>
    <name evidence="16" type="ORF">GCM10009760_27220</name>
</gene>
<dbReference type="InterPro" id="IPR022636">
    <property type="entry name" value="S-AdoMet_synthetase_sfam"/>
</dbReference>
<keyword evidence="17" id="KW-1185">Reference proteome</keyword>
<feature type="binding site" description="in other chain" evidence="10">
    <location>
        <begin position="252"/>
        <end position="253"/>
    </location>
    <ligand>
        <name>ATP</name>
        <dbReference type="ChEBI" id="CHEBI:30616"/>
        <note>ligand shared between two neighboring subunits</note>
    </ligand>
</feature>
<evidence type="ECO:0000259" key="15">
    <source>
        <dbReference type="Pfam" id="PF02773"/>
    </source>
</evidence>
<comment type="subunit">
    <text evidence="10">Homotetramer; dimer of dimers.</text>
</comment>
<dbReference type="Pfam" id="PF00438">
    <property type="entry name" value="S-AdoMet_synt_N"/>
    <property type="match status" value="1"/>
</dbReference>
<reference evidence="16 17" key="1">
    <citation type="journal article" date="2019" name="Int. J. Syst. Evol. Microbiol.">
        <title>The Global Catalogue of Microorganisms (GCM) 10K type strain sequencing project: providing services to taxonomists for standard genome sequencing and annotation.</title>
        <authorList>
            <consortium name="The Broad Institute Genomics Platform"/>
            <consortium name="The Broad Institute Genome Sequencing Center for Infectious Disease"/>
            <person name="Wu L."/>
            <person name="Ma J."/>
        </authorList>
    </citation>
    <scope>NUCLEOTIDE SEQUENCE [LARGE SCALE GENOMIC DNA]</scope>
    <source>
        <strain evidence="16 17">JCM 14560</strain>
    </source>
</reference>
<dbReference type="EMBL" id="BAAANT010000012">
    <property type="protein sequence ID" value="GAA2142243.1"/>
    <property type="molecule type" value="Genomic_DNA"/>
</dbReference>
<keyword evidence="10" id="KW-0963">Cytoplasm</keyword>
<dbReference type="Pfam" id="PF02772">
    <property type="entry name" value="S-AdoMet_synt_M"/>
    <property type="match status" value="1"/>
</dbReference>
<feature type="binding site" evidence="10">
    <location>
        <position position="246"/>
    </location>
    <ligand>
        <name>L-methionine</name>
        <dbReference type="ChEBI" id="CHEBI:57844"/>
        <note>ligand shared between two neighboring subunits</note>
    </ligand>
</feature>
<feature type="binding site" evidence="10">
    <location>
        <position position="273"/>
    </location>
    <ligand>
        <name>ATP</name>
        <dbReference type="ChEBI" id="CHEBI:30616"/>
        <note>ligand shared between two neighboring subunits</note>
    </ligand>
</feature>
<keyword evidence="9 10" id="KW-0630">Potassium</keyword>
<comment type="function">
    <text evidence="10">Catalyzes the formation of S-adenosylmethionine (AdoMet) from methionine and ATP. The overall synthetic reaction is composed of two sequential steps, AdoMet formation and the subsequent tripolyphosphate hydrolysis which occurs prior to release of AdoMet from the enzyme.</text>
</comment>
<feature type="binding site" evidence="10">
    <location>
        <position position="269"/>
    </location>
    <ligand>
        <name>ATP</name>
        <dbReference type="ChEBI" id="CHEBI:30616"/>
        <note>ligand shared between two neighboring subunits</note>
    </ligand>
</feature>
<evidence type="ECO:0000256" key="7">
    <source>
        <dbReference type="ARBA" id="ARBA00022840"/>
    </source>
</evidence>
<evidence type="ECO:0000256" key="5">
    <source>
        <dbReference type="ARBA" id="ARBA00022723"/>
    </source>
</evidence>
<evidence type="ECO:0000256" key="8">
    <source>
        <dbReference type="ARBA" id="ARBA00022842"/>
    </source>
</evidence>
<feature type="binding site" description="in other chain" evidence="10">
    <location>
        <position position="46"/>
    </location>
    <ligand>
        <name>L-methionine</name>
        <dbReference type="ChEBI" id="CHEBI:57844"/>
        <note>ligand shared between two neighboring subunits</note>
    </ligand>
</feature>
<sequence length="392" mass="42176">MTEGHPDKIADQISDTILDALLTEDPTSRVAVETLITTGQVHIAGEVTTKAYAPIAQLVRDKILEIGYDSSKKGFDGASCGVSVSIGAQSPDIAQGVDTAYEARVEGDEDDLDKQGAGDQGLMFGYASDETPELMPLPITLAHRLAKRLSEVRKNGTIPYLRPDGKTQVTIEYDGDKAVRLDTVVVSSQHASDIDLDSLLTPDIREFVVEPELKRLAEDGIKLVTEGYRLLVNPTGRFEIGGPMGDAGLTGRKIIIDTYGGMARHGGGAFSGKDPSKVDRSAAYAMRWVAKNIVAAGLANRAEVQVAYAIGKAEPVGLFVETFGTETVPVLDIQKAVSEVFDLRPAAIIRDLDLLRPIYAKTAAYGHFGRDDADFTWERTDRAEQLKKAAGA</sequence>
<proteinExistence type="inferred from homology"/>
<evidence type="ECO:0000313" key="17">
    <source>
        <dbReference type="Proteomes" id="UP001422759"/>
    </source>
</evidence>
<comment type="subcellular location">
    <subcellularLocation>
        <location evidence="10 11">Cytoplasm</location>
    </subcellularLocation>
</comment>
<comment type="pathway">
    <text evidence="1 10">Amino-acid biosynthesis; S-adenosyl-L-methionine biosynthesis; S-adenosyl-L-methionine from L-methionine: step 1/1.</text>
</comment>
<evidence type="ECO:0000256" key="6">
    <source>
        <dbReference type="ARBA" id="ARBA00022741"/>
    </source>
</evidence>
<dbReference type="InterPro" id="IPR022629">
    <property type="entry name" value="S-AdoMet_synt_central"/>
</dbReference>
<keyword evidence="6 10" id="KW-0547">Nucleotide-binding</keyword>
<dbReference type="Gene3D" id="3.30.300.10">
    <property type="match status" value="3"/>
</dbReference>
<evidence type="ECO:0000259" key="13">
    <source>
        <dbReference type="Pfam" id="PF00438"/>
    </source>
</evidence>
<comment type="cofactor">
    <cofactor evidence="10">
        <name>Mg(2+)</name>
        <dbReference type="ChEBI" id="CHEBI:18420"/>
    </cofactor>
    <text evidence="10">Binds 2 divalent ions per subunit.</text>
</comment>
<dbReference type="InterPro" id="IPR022628">
    <property type="entry name" value="S-AdoMet_synt_N"/>
</dbReference>
<accession>A0ABN2ZHB4</accession>
<feature type="binding site" description="in other chain" evidence="10">
    <location>
        <begin position="237"/>
        <end position="238"/>
    </location>
    <ligand>
        <name>ATP</name>
        <dbReference type="ChEBI" id="CHEBI:30616"/>
        <note>ligand shared between two neighboring subunits</note>
    </ligand>
</feature>
<dbReference type="InterPro" id="IPR022631">
    <property type="entry name" value="ADOMET_SYNTHASE_CS"/>
</dbReference>
<dbReference type="Proteomes" id="UP001422759">
    <property type="component" value="Unassembled WGS sequence"/>
</dbReference>
<dbReference type="CDD" id="cd18079">
    <property type="entry name" value="S-AdoMet_synt"/>
    <property type="match status" value="1"/>
</dbReference>
<dbReference type="PANTHER" id="PTHR11964">
    <property type="entry name" value="S-ADENOSYLMETHIONINE SYNTHETASE"/>
    <property type="match status" value="1"/>
</dbReference>
<feature type="binding site" description="in other chain" evidence="10">
    <location>
        <position position="89"/>
    </location>
    <ligand>
        <name>L-methionine</name>
        <dbReference type="ChEBI" id="CHEBI:57844"/>
        <note>ligand shared between two neighboring subunits</note>
    </ligand>
</feature>
<dbReference type="NCBIfam" id="TIGR01034">
    <property type="entry name" value="metK"/>
    <property type="match status" value="1"/>
</dbReference>